<evidence type="ECO:0000313" key="2">
    <source>
        <dbReference type="EMBL" id="AJT41252.1"/>
    </source>
</evidence>
<dbReference type="RefSeq" id="WP_045074472.1">
    <property type="nucleotide sequence ID" value="NZ_CP011005.1"/>
</dbReference>
<keyword evidence="1" id="KW-1133">Transmembrane helix</keyword>
<name>A0A0D4BXR9_9MICC</name>
<dbReference type="PATRIC" id="fig|1618207.4.peg.1305"/>
<evidence type="ECO:0000313" key="3">
    <source>
        <dbReference type="Proteomes" id="UP000061839"/>
    </source>
</evidence>
<feature type="transmembrane region" description="Helical" evidence="1">
    <location>
        <begin position="99"/>
        <end position="119"/>
    </location>
</feature>
<protein>
    <recommendedName>
        <fullName evidence="4">DUF998 domain-containing protein</fullName>
    </recommendedName>
</protein>
<keyword evidence="1" id="KW-0472">Membrane</keyword>
<reference evidence="2 3" key="1">
    <citation type="journal article" date="2015" name="Genome Announc.">
        <title>Complete Genome Sequencing of Protease-Producing Novel Arthrobacter sp. Strain IHBB 11108 Using PacBio Single-Molecule Real-Time Sequencing Technology.</title>
        <authorList>
            <person name="Kiran S."/>
            <person name="Swarnkar M.K."/>
            <person name="Pal M."/>
            <person name="Thakur R."/>
            <person name="Tewari R."/>
            <person name="Singh A.K."/>
            <person name="Gulati A."/>
        </authorList>
    </citation>
    <scope>NUCLEOTIDE SEQUENCE [LARGE SCALE GENOMIC DNA]</scope>
    <source>
        <strain evidence="2 3">IHBB 11108</strain>
    </source>
</reference>
<proteinExistence type="predicted"/>
<keyword evidence="1" id="KW-0812">Transmembrane</keyword>
<dbReference type="HOGENOM" id="CLU_080422_1_1_11"/>
<feature type="transmembrane region" description="Helical" evidence="1">
    <location>
        <begin position="12"/>
        <end position="35"/>
    </location>
</feature>
<dbReference type="Pfam" id="PF06197">
    <property type="entry name" value="DUF998"/>
    <property type="match status" value="1"/>
</dbReference>
<feature type="transmembrane region" description="Helical" evidence="1">
    <location>
        <begin position="163"/>
        <end position="181"/>
    </location>
</feature>
<dbReference type="EMBL" id="CP011005">
    <property type="protein sequence ID" value="AJT41252.1"/>
    <property type="molecule type" value="Genomic_DNA"/>
</dbReference>
<evidence type="ECO:0008006" key="4">
    <source>
        <dbReference type="Google" id="ProtNLM"/>
    </source>
</evidence>
<organism evidence="2 3">
    <name type="scientific">Psychromicrobium lacuslunae</name>
    <dbReference type="NCBI Taxonomy" id="1618207"/>
    <lineage>
        <taxon>Bacteria</taxon>
        <taxon>Bacillati</taxon>
        <taxon>Actinomycetota</taxon>
        <taxon>Actinomycetes</taxon>
        <taxon>Micrococcales</taxon>
        <taxon>Micrococcaceae</taxon>
        <taxon>Psychromicrobium</taxon>
    </lineage>
</organism>
<dbReference type="Proteomes" id="UP000061839">
    <property type="component" value="Chromosome"/>
</dbReference>
<evidence type="ECO:0000256" key="1">
    <source>
        <dbReference type="SAM" id="Phobius"/>
    </source>
</evidence>
<dbReference type="KEGG" id="ari:UM93_06435"/>
<feature type="transmembrane region" description="Helical" evidence="1">
    <location>
        <begin position="131"/>
        <end position="156"/>
    </location>
</feature>
<accession>A0A0D4BXR9</accession>
<dbReference type="InterPro" id="IPR009339">
    <property type="entry name" value="DUF998"/>
</dbReference>
<feature type="transmembrane region" description="Helical" evidence="1">
    <location>
        <begin position="201"/>
        <end position="220"/>
    </location>
</feature>
<dbReference type="AlphaFoldDB" id="A0A0D4BXR9"/>
<sequence>MTNEQKTPLALKLAGTALSLTIVYFIGELITAAAWSKAPYDWNNNYISDLGVPECLTLDRIVCSPAHGVMNTAFISVGVLTLLALLLLIRLLAGWRRILLAVPTALFGIGIIIVGSFPGSTAEAIGGEARMMMHGIGALLAIGVGNLMLLAAAIVFWRSFRGYAVSSLVLAVIGLSAIAGTKLGGFGLGVGGIERLAVYPVLLWLILSGVLILSSAGSLLRLTAQRQHP</sequence>
<dbReference type="OrthoDB" id="2294590at2"/>
<keyword evidence="3" id="KW-1185">Reference proteome</keyword>
<gene>
    <name evidence="2" type="ORF">UM93_06435</name>
</gene>
<feature type="transmembrane region" description="Helical" evidence="1">
    <location>
        <begin position="73"/>
        <end position="92"/>
    </location>
</feature>
<dbReference type="STRING" id="1618207.UM93_06435"/>